<gene>
    <name evidence="1" type="ORF">N7530_007383</name>
</gene>
<evidence type="ECO:0000313" key="1">
    <source>
        <dbReference type="EMBL" id="KAJ5470026.1"/>
    </source>
</evidence>
<dbReference type="EMBL" id="JAPWDO010000005">
    <property type="protein sequence ID" value="KAJ5470026.1"/>
    <property type="molecule type" value="Genomic_DNA"/>
</dbReference>
<reference evidence="1" key="2">
    <citation type="journal article" date="2023" name="IMA Fungus">
        <title>Comparative genomic study of the Penicillium genus elucidates a diverse pangenome and 15 lateral gene transfer events.</title>
        <authorList>
            <person name="Petersen C."/>
            <person name="Sorensen T."/>
            <person name="Nielsen M.R."/>
            <person name="Sondergaard T.E."/>
            <person name="Sorensen J.L."/>
            <person name="Fitzpatrick D.A."/>
            <person name="Frisvad J.C."/>
            <person name="Nielsen K.L."/>
        </authorList>
    </citation>
    <scope>NUCLEOTIDE SEQUENCE</scope>
    <source>
        <strain evidence="1">IBT 17660</strain>
    </source>
</reference>
<proteinExistence type="predicted"/>
<comment type="caution">
    <text evidence="1">The sequence shown here is derived from an EMBL/GenBank/DDBJ whole genome shotgun (WGS) entry which is preliminary data.</text>
</comment>
<keyword evidence="2" id="KW-1185">Reference proteome</keyword>
<dbReference type="AlphaFoldDB" id="A0A9W9WM70"/>
<organism evidence="1 2">
    <name type="scientific">Penicillium desertorum</name>
    <dbReference type="NCBI Taxonomy" id="1303715"/>
    <lineage>
        <taxon>Eukaryota</taxon>
        <taxon>Fungi</taxon>
        <taxon>Dikarya</taxon>
        <taxon>Ascomycota</taxon>
        <taxon>Pezizomycotina</taxon>
        <taxon>Eurotiomycetes</taxon>
        <taxon>Eurotiomycetidae</taxon>
        <taxon>Eurotiales</taxon>
        <taxon>Aspergillaceae</taxon>
        <taxon>Penicillium</taxon>
    </lineage>
</organism>
<protein>
    <submittedName>
        <fullName evidence="1">Uncharacterized protein</fullName>
    </submittedName>
</protein>
<sequence>MATICPTNPTKFTILRSGLSALMVFHAFKYSPGGDFSYGGRYSELNLLFCRSASGYKTLTPSDVIPWNIVQENMDMLAACPFDDILK</sequence>
<evidence type="ECO:0000313" key="2">
    <source>
        <dbReference type="Proteomes" id="UP001147760"/>
    </source>
</evidence>
<dbReference type="Proteomes" id="UP001147760">
    <property type="component" value="Unassembled WGS sequence"/>
</dbReference>
<accession>A0A9W9WM70</accession>
<reference evidence="1" key="1">
    <citation type="submission" date="2022-12" db="EMBL/GenBank/DDBJ databases">
        <authorList>
            <person name="Petersen C."/>
        </authorList>
    </citation>
    <scope>NUCLEOTIDE SEQUENCE</scope>
    <source>
        <strain evidence="1">IBT 17660</strain>
    </source>
</reference>
<name>A0A9W9WM70_9EURO</name>
<dbReference type="OrthoDB" id="4361615at2759"/>